<feature type="transmembrane region" description="Helical" evidence="2">
    <location>
        <begin position="100"/>
        <end position="124"/>
    </location>
</feature>
<keyword evidence="4" id="KW-1185">Reference proteome</keyword>
<keyword evidence="2" id="KW-0472">Membrane</keyword>
<protein>
    <submittedName>
        <fullName evidence="3">Uncharacterized protein</fullName>
    </submittedName>
</protein>
<name>A0ABR4WFP3_9GAMM</name>
<comment type="caution">
    <text evidence="3">The sequence shown here is derived from an EMBL/GenBank/DDBJ whole genome shotgun (WGS) entry which is preliminary data.</text>
</comment>
<sequence>MLALYFNEQATLKREAKLAEDLSFTNQINQLNETEENVKTLLSFIQQQRNQMVDNQNSLEELKEEKSKLQPLVSADKEIVETLFSAQEARAKASAKTERWIGFGLGIVASIVASIFIMIIQYFVKARRRDS</sequence>
<accession>A0ABR4WFP3</accession>
<proteinExistence type="predicted"/>
<gene>
    <name evidence="3" type="ORF">T9A_01036</name>
</gene>
<dbReference type="Proteomes" id="UP000029443">
    <property type="component" value="Unassembled WGS sequence"/>
</dbReference>
<organism evidence="3 4">
    <name type="scientific">Alcanivorax jadensis T9</name>
    <dbReference type="NCBI Taxonomy" id="1177181"/>
    <lineage>
        <taxon>Bacteria</taxon>
        <taxon>Pseudomonadati</taxon>
        <taxon>Pseudomonadota</taxon>
        <taxon>Gammaproteobacteria</taxon>
        <taxon>Oceanospirillales</taxon>
        <taxon>Alcanivoracaceae</taxon>
        <taxon>Alcanivorax</taxon>
    </lineage>
</organism>
<evidence type="ECO:0000313" key="4">
    <source>
        <dbReference type="Proteomes" id="UP000029443"/>
    </source>
</evidence>
<keyword evidence="2" id="KW-1133">Transmembrane helix</keyword>
<evidence type="ECO:0000256" key="2">
    <source>
        <dbReference type="SAM" id="Phobius"/>
    </source>
</evidence>
<reference evidence="3 4" key="1">
    <citation type="submission" date="2012-09" db="EMBL/GenBank/DDBJ databases">
        <title>Genome Sequence of alkane-degrading Bacterium Alcanivorax jadensis T9.</title>
        <authorList>
            <person name="Lai Q."/>
            <person name="Shao Z."/>
        </authorList>
    </citation>
    <scope>NUCLEOTIDE SEQUENCE [LARGE SCALE GENOMIC DNA]</scope>
    <source>
        <strain evidence="3 4">T9</strain>
    </source>
</reference>
<evidence type="ECO:0000313" key="3">
    <source>
        <dbReference type="EMBL" id="KGD61827.1"/>
    </source>
</evidence>
<feature type="coiled-coil region" evidence="1">
    <location>
        <begin position="31"/>
        <end position="65"/>
    </location>
</feature>
<evidence type="ECO:0000256" key="1">
    <source>
        <dbReference type="SAM" id="Coils"/>
    </source>
</evidence>
<dbReference type="EMBL" id="ARXU01000003">
    <property type="protein sequence ID" value="KGD61827.1"/>
    <property type="molecule type" value="Genomic_DNA"/>
</dbReference>
<keyword evidence="1" id="KW-0175">Coiled coil</keyword>
<keyword evidence="2" id="KW-0812">Transmembrane</keyword>